<comment type="subunit">
    <text evidence="13">Homodimer.</text>
</comment>
<dbReference type="OrthoDB" id="9802304at2"/>
<dbReference type="Proteomes" id="UP000317371">
    <property type="component" value="Unassembled WGS sequence"/>
</dbReference>
<keyword evidence="11 13" id="KW-0030">Aminoacyl-tRNA synthetase</keyword>
<comment type="subcellular location">
    <subcellularLocation>
        <location evidence="13">Cytoplasm</location>
    </subcellularLocation>
</comment>
<feature type="binding site" evidence="13">
    <location>
        <position position="304"/>
    </location>
    <ligand>
        <name>Zn(2+)</name>
        <dbReference type="ChEBI" id="CHEBI:29105"/>
        <note>catalytic</note>
    </ligand>
</feature>
<dbReference type="InterPro" id="IPR047246">
    <property type="entry name" value="ThrRS_anticodon"/>
</dbReference>
<keyword evidence="5 13" id="KW-0479">Metal-binding</keyword>
<keyword evidence="2 13" id="KW-0963">Cytoplasm</keyword>
<dbReference type="InParanoid" id="A0A540VNM0"/>
<evidence type="ECO:0000256" key="2">
    <source>
        <dbReference type="ARBA" id="ARBA00022490"/>
    </source>
</evidence>
<gene>
    <name evidence="13" type="primary">thrS</name>
    <name evidence="15" type="ORF">FKZ61_02480</name>
</gene>
<dbReference type="InterPro" id="IPR036621">
    <property type="entry name" value="Anticodon-bd_dom_sf"/>
</dbReference>
<evidence type="ECO:0000256" key="4">
    <source>
        <dbReference type="ARBA" id="ARBA00022598"/>
    </source>
</evidence>
<evidence type="ECO:0000256" key="8">
    <source>
        <dbReference type="ARBA" id="ARBA00022840"/>
    </source>
</evidence>
<dbReference type="PRINTS" id="PR01047">
    <property type="entry name" value="TRNASYNTHTHR"/>
</dbReference>
<dbReference type="CDD" id="cd00860">
    <property type="entry name" value="ThrRS_anticodon"/>
    <property type="match status" value="1"/>
</dbReference>
<dbReference type="GO" id="GO:0046872">
    <property type="term" value="F:metal ion binding"/>
    <property type="evidence" value="ECO:0007669"/>
    <property type="project" value="UniProtKB-KW"/>
</dbReference>
<dbReference type="InterPro" id="IPR012947">
    <property type="entry name" value="tRNA_SAD"/>
</dbReference>
<dbReference type="SMART" id="SM00863">
    <property type="entry name" value="tRNA_SAD"/>
    <property type="match status" value="1"/>
</dbReference>
<sequence length="614" mass="71540">MNQYQGNGQLSPEEQEQLYKIRHSLAHIMAQAVLELYPEAKIAIGPPIDTGFYYDFDLGVDEEGRPRTFSPEDLEKIEKRMRQIISERHPFIYREVTADEAREIFKDQPYKLELIEGLEKGEVDEYGNEVDEKPVISTYRQDTFEDLCRGPHVEHTGQIPPDAFKLMSVAGAYWRGDENNPMLQRIYGTAWRNKKELNDYLKMMEEARKRDHRKLGRELEIYIFDEEVGPGLPLWLPNGAILIEELEKLAKEVEREAGYQRVRSPHVTKEDLFLRSGHLPYYAESMYPPMELEGVRYYVKPMNCPFHHKIFASRPRSYRELPLRLAEYGTCYRYEKSGELFGLMRVRSMQMNDAHIYCAEEQFEEEFMGVIALYRRYFELFGIDRYVMRLSTHHPRGLGKKYVDNERLWLKTEEMVRSAMRNGNDPFVEVPDEAAFYGPKIDVQIWSAIGREFTLATNQVDFAVPPRFDLKFVNREGQEETPLCIHRAPLSTHERLIGFLIEHYAGNFPVWLAPQQVVVIPITDAHNEYAANLARRLFDGGIRAEADLSSERMNAKIRQAQLMKVPYMLVVGDREVSQETVSLRKRDGSRRNDMPVGEFIALVQEKIATRAGDL</sequence>
<evidence type="ECO:0000256" key="1">
    <source>
        <dbReference type="ARBA" id="ARBA00008226"/>
    </source>
</evidence>
<dbReference type="GO" id="GO:0005524">
    <property type="term" value="F:ATP binding"/>
    <property type="evidence" value="ECO:0007669"/>
    <property type="project" value="UniProtKB-UniRule"/>
</dbReference>
<evidence type="ECO:0000256" key="6">
    <source>
        <dbReference type="ARBA" id="ARBA00022741"/>
    </source>
</evidence>
<keyword evidence="6 13" id="KW-0547">Nucleotide-binding</keyword>
<dbReference type="Gene3D" id="3.30.930.10">
    <property type="entry name" value="Bira Bifunctional Protein, Domain 2"/>
    <property type="match status" value="1"/>
</dbReference>
<dbReference type="Gene3D" id="3.30.980.10">
    <property type="entry name" value="Threonyl-trna Synthetase, Chain A, domain 2"/>
    <property type="match status" value="1"/>
</dbReference>
<comment type="similarity">
    <text evidence="1 13">Belongs to the class-II aminoacyl-tRNA synthetase family.</text>
</comment>
<dbReference type="Gene3D" id="3.40.50.800">
    <property type="entry name" value="Anticodon-binding domain"/>
    <property type="match status" value="1"/>
</dbReference>
<dbReference type="FunFam" id="3.30.980.10:FF:000005">
    <property type="entry name" value="Threonyl-tRNA synthetase, mitochondrial"/>
    <property type="match status" value="1"/>
</dbReference>
<keyword evidence="4 13" id="KW-0436">Ligase</keyword>
<proteinExistence type="inferred from homology"/>
<comment type="cofactor">
    <cofactor evidence="13">
        <name>Zn(2+)</name>
        <dbReference type="ChEBI" id="CHEBI:29105"/>
    </cofactor>
    <text evidence="13">Binds 1 zinc ion per subunit.</text>
</comment>
<reference evidence="15 16" key="1">
    <citation type="submission" date="2019-06" db="EMBL/GenBank/DDBJ databases">
        <title>Genome sequence of Litorilinea aerophila BAA-2444.</title>
        <authorList>
            <person name="Maclea K.S."/>
            <person name="Maurais E.G."/>
            <person name="Iannazzi L.C."/>
        </authorList>
    </citation>
    <scope>NUCLEOTIDE SEQUENCE [LARGE SCALE GENOMIC DNA]</scope>
    <source>
        <strain evidence="15 16">ATCC BAA-2444</strain>
    </source>
</reference>
<keyword evidence="10 13" id="KW-0648">Protein biosynthesis</keyword>
<evidence type="ECO:0000256" key="5">
    <source>
        <dbReference type="ARBA" id="ARBA00022723"/>
    </source>
</evidence>
<evidence type="ECO:0000256" key="3">
    <source>
        <dbReference type="ARBA" id="ARBA00022555"/>
    </source>
</evidence>
<comment type="caution">
    <text evidence="13">Lacks conserved residue(s) required for the propagation of feature annotation.</text>
</comment>
<dbReference type="GO" id="GO:0000049">
    <property type="term" value="F:tRNA binding"/>
    <property type="evidence" value="ECO:0007669"/>
    <property type="project" value="UniProtKB-KW"/>
</dbReference>
<evidence type="ECO:0000256" key="12">
    <source>
        <dbReference type="ARBA" id="ARBA00049515"/>
    </source>
</evidence>
<dbReference type="FunCoup" id="A0A540VNM0">
    <property type="interactions" value="542"/>
</dbReference>
<dbReference type="Pfam" id="PF03129">
    <property type="entry name" value="HGTP_anticodon"/>
    <property type="match status" value="1"/>
</dbReference>
<dbReference type="PANTHER" id="PTHR11451:SF44">
    <property type="entry name" value="THREONINE--TRNA LIGASE, CHLOROPLASTIC_MITOCHONDRIAL 2"/>
    <property type="match status" value="1"/>
</dbReference>
<dbReference type="EC" id="6.1.1.3" evidence="13"/>
<dbReference type="GO" id="GO:0004829">
    <property type="term" value="F:threonine-tRNA ligase activity"/>
    <property type="evidence" value="ECO:0007669"/>
    <property type="project" value="UniProtKB-UniRule"/>
</dbReference>
<evidence type="ECO:0000256" key="11">
    <source>
        <dbReference type="ARBA" id="ARBA00023146"/>
    </source>
</evidence>
<dbReference type="InterPro" id="IPR006195">
    <property type="entry name" value="aa-tRNA-synth_II"/>
</dbReference>
<organism evidence="15 16">
    <name type="scientific">Litorilinea aerophila</name>
    <dbReference type="NCBI Taxonomy" id="1204385"/>
    <lineage>
        <taxon>Bacteria</taxon>
        <taxon>Bacillati</taxon>
        <taxon>Chloroflexota</taxon>
        <taxon>Caldilineae</taxon>
        <taxon>Caldilineales</taxon>
        <taxon>Caldilineaceae</taxon>
        <taxon>Litorilinea</taxon>
    </lineage>
</organism>
<dbReference type="InterPro" id="IPR018163">
    <property type="entry name" value="Thr/Ala-tRNA-synth_IIc_edit"/>
</dbReference>
<keyword evidence="9 13" id="KW-0694">RNA-binding</keyword>
<dbReference type="PANTHER" id="PTHR11451">
    <property type="entry name" value="THREONINE-TRNA LIGASE"/>
    <property type="match status" value="1"/>
</dbReference>
<feature type="domain" description="Aminoacyl-transfer RNA synthetases class-II family profile" evidence="14">
    <location>
        <begin position="237"/>
        <end position="509"/>
    </location>
</feature>
<comment type="caution">
    <text evidence="15">The sequence shown here is derived from an EMBL/GenBank/DDBJ whole genome shotgun (WGS) entry which is preliminary data.</text>
</comment>
<dbReference type="InterPro" id="IPR004154">
    <property type="entry name" value="Anticodon-bd"/>
</dbReference>
<dbReference type="InterPro" id="IPR002314">
    <property type="entry name" value="aa-tRNA-synt_IIb"/>
</dbReference>
<keyword evidence="7 13" id="KW-0862">Zinc</keyword>
<name>A0A540VNM0_9CHLR</name>
<dbReference type="Pfam" id="PF07973">
    <property type="entry name" value="tRNA_SAD"/>
    <property type="match status" value="1"/>
</dbReference>
<dbReference type="EMBL" id="VIGC01000002">
    <property type="protein sequence ID" value="TQE97753.1"/>
    <property type="molecule type" value="Genomic_DNA"/>
</dbReference>
<dbReference type="Pfam" id="PF00587">
    <property type="entry name" value="tRNA-synt_2b"/>
    <property type="match status" value="1"/>
</dbReference>
<evidence type="ECO:0000256" key="9">
    <source>
        <dbReference type="ARBA" id="ARBA00022884"/>
    </source>
</evidence>
<dbReference type="SUPFAM" id="SSF55186">
    <property type="entry name" value="ThrRS/AlaRS common domain"/>
    <property type="match status" value="1"/>
</dbReference>
<feature type="binding site" evidence="13">
    <location>
        <position position="486"/>
    </location>
    <ligand>
        <name>Zn(2+)</name>
        <dbReference type="ChEBI" id="CHEBI:29105"/>
        <note>catalytic</note>
    </ligand>
</feature>
<dbReference type="GO" id="GO:0006435">
    <property type="term" value="P:threonyl-tRNA aminoacylation"/>
    <property type="evidence" value="ECO:0007669"/>
    <property type="project" value="UniProtKB-UniRule"/>
</dbReference>
<evidence type="ECO:0000256" key="13">
    <source>
        <dbReference type="HAMAP-Rule" id="MF_00184"/>
    </source>
</evidence>
<dbReference type="InterPro" id="IPR045864">
    <property type="entry name" value="aa-tRNA-synth_II/BPL/LPL"/>
</dbReference>
<evidence type="ECO:0000259" key="14">
    <source>
        <dbReference type="PROSITE" id="PS50862"/>
    </source>
</evidence>
<dbReference type="SUPFAM" id="SSF52954">
    <property type="entry name" value="Class II aaRS ABD-related"/>
    <property type="match status" value="1"/>
</dbReference>
<dbReference type="PROSITE" id="PS50862">
    <property type="entry name" value="AA_TRNA_LIGASE_II"/>
    <property type="match status" value="1"/>
</dbReference>
<dbReference type="InterPro" id="IPR002320">
    <property type="entry name" value="Thr-tRNA-ligase_IIa"/>
</dbReference>
<keyword evidence="8 13" id="KW-0067">ATP-binding</keyword>
<comment type="catalytic activity">
    <reaction evidence="12 13">
        <text>tRNA(Thr) + L-threonine + ATP = L-threonyl-tRNA(Thr) + AMP + diphosphate + H(+)</text>
        <dbReference type="Rhea" id="RHEA:24624"/>
        <dbReference type="Rhea" id="RHEA-COMP:9670"/>
        <dbReference type="Rhea" id="RHEA-COMP:9704"/>
        <dbReference type="ChEBI" id="CHEBI:15378"/>
        <dbReference type="ChEBI" id="CHEBI:30616"/>
        <dbReference type="ChEBI" id="CHEBI:33019"/>
        <dbReference type="ChEBI" id="CHEBI:57926"/>
        <dbReference type="ChEBI" id="CHEBI:78442"/>
        <dbReference type="ChEBI" id="CHEBI:78534"/>
        <dbReference type="ChEBI" id="CHEBI:456215"/>
        <dbReference type="EC" id="6.1.1.3"/>
    </reaction>
</comment>
<dbReference type="NCBIfam" id="TIGR00418">
    <property type="entry name" value="thrS"/>
    <property type="match status" value="1"/>
</dbReference>
<dbReference type="HAMAP" id="MF_00184">
    <property type="entry name" value="Thr_tRNA_synth"/>
    <property type="match status" value="1"/>
</dbReference>
<dbReference type="AlphaFoldDB" id="A0A540VNM0"/>
<evidence type="ECO:0000256" key="7">
    <source>
        <dbReference type="ARBA" id="ARBA00022833"/>
    </source>
</evidence>
<dbReference type="InterPro" id="IPR033728">
    <property type="entry name" value="ThrRS_core"/>
</dbReference>
<keyword evidence="16" id="KW-1185">Reference proteome</keyword>
<dbReference type="SUPFAM" id="SSF55681">
    <property type="entry name" value="Class II aaRS and biotin synthetases"/>
    <property type="match status" value="1"/>
</dbReference>
<feature type="binding site" evidence="13">
    <location>
        <position position="355"/>
    </location>
    <ligand>
        <name>Zn(2+)</name>
        <dbReference type="ChEBI" id="CHEBI:29105"/>
        <note>catalytic</note>
    </ligand>
</feature>
<evidence type="ECO:0000256" key="10">
    <source>
        <dbReference type="ARBA" id="ARBA00022917"/>
    </source>
</evidence>
<dbReference type="RefSeq" id="WP_141608480.1">
    <property type="nucleotide sequence ID" value="NZ_VIGC02000002.1"/>
</dbReference>
<evidence type="ECO:0000313" key="15">
    <source>
        <dbReference type="EMBL" id="TQE97753.1"/>
    </source>
</evidence>
<evidence type="ECO:0000313" key="16">
    <source>
        <dbReference type="Proteomes" id="UP000317371"/>
    </source>
</evidence>
<dbReference type="CDD" id="cd00771">
    <property type="entry name" value="ThrRS_core"/>
    <property type="match status" value="1"/>
</dbReference>
<protein>
    <recommendedName>
        <fullName evidence="13">Threonine--tRNA ligase</fullName>
        <ecNumber evidence="13">6.1.1.3</ecNumber>
    </recommendedName>
    <alternativeName>
        <fullName evidence="13">Threonyl-tRNA synthetase</fullName>
        <shortName evidence="13">ThrRS</shortName>
    </alternativeName>
</protein>
<dbReference type="FunFam" id="3.30.930.10:FF:000002">
    <property type="entry name" value="Threonine--tRNA ligase"/>
    <property type="match status" value="1"/>
</dbReference>
<dbReference type="GO" id="GO:0005737">
    <property type="term" value="C:cytoplasm"/>
    <property type="evidence" value="ECO:0007669"/>
    <property type="project" value="UniProtKB-SubCell"/>
</dbReference>
<dbReference type="Gene3D" id="3.30.54.20">
    <property type="match status" value="1"/>
</dbReference>
<accession>A0A540VNM0</accession>
<keyword evidence="3 13" id="KW-0820">tRNA-binding</keyword>
<dbReference type="FunFam" id="3.40.50.800:FF:000001">
    <property type="entry name" value="Threonine--tRNA ligase"/>
    <property type="match status" value="1"/>
</dbReference>